<dbReference type="PANTHER" id="PTHR22906">
    <property type="entry name" value="PROPERDIN"/>
    <property type="match status" value="1"/>
</dbReference>
<dbReference type="SUPFAM" id="SSF49723">
    <property type="entry name" value="Lipase/lipooxygenase domain (PLAT/LH2 domain)"/>
    <property type="match status" value="1"/>
</dbReference>
<evidence type="ECO:0000313" key="8">
    <source>
        <dbReference type="Proteomes" id="UP000095280"/>
    </source>
</evidence>
<dbReference type="Pfam" id="PF00090">
    <property type="entry name" value="TSP_1"/>
    <property type="match status" value="8"/>
</dbReference>
<feature type="region of interest" description="Disordered" evidence="6">
    <location>
        <begin position="1053"/>
        <end position="1077"/>
    </location>
</feature>
<dbReference type="PANTHER" id="PTHR22906:SF21">
    <property type="entry name" value="SEMA DOMAIN-CONTAINING PROTEIN"/>
    <property type="match status" value="1"/>
</dbReference>
<feature type="region of interest" description="Disordered" evidence="6">
    <location>
        <begin position="357"/>
        <end position="384"/>
    </location>
</feature>
<feature type="domain" description="PLAT" evidence="7">
    <location>
        <begin position="451"/>
        <end position="569"/>
    </location>
</feature>
<dbReference type="PRINTS" id="PR01705">
    <property type="entry name" value="TSP1REPEAT"/>
</dbReference>
<dbReference type="Gene3D" id="3.30.310.80">
    <property type="entry name" value="Kinase associated domain 1, KA1"/>
    <property type="match status" value="1"/>
</dbReference>
<keyword evidence="3" id="KW-0067">ATP-binding</keyword>
<evidence type="ECO:0000256" key="2">
    <source>
        <dbReference type="ARBA" id="ARBA00022741"/>
    </source>
</evidence>
<keyword evidence="8" id="KW-1185">Reference proteome</keyword>
<evidence type="ECO:0000313" key="9">
    <source>
        <dbReference type="WBParaSite" id="maker-uti_cns_0014077-snap-gene-0.2-mRNA-1"/>
    </source>
</evidence>
<dbReference type="SUPFAM" id="SSF82895">
    <property type="entry name" value="TSP-1 type 1 repeat"/>
    <property type="match status" value="8"/>
</dbReference>
<comment type="caution">
    <text evidence="5">Lacks conserved residue(s) required for the propagation of feature annotation.</text>
</comment>
<reference evidence="9" key="1">
    <citation type="submission" date="2016-11" db="UniProtKB">
        <authorList>
            <consortium name="WormBaseParasite"/>
        </authorList>
    </citation>
    <scope>IDENTIFICATION</scope>
</reference>
<dbReference type="InterPro" id="IPR052065">
    <property type="entry name" value="Compl_asym_regulator"/>
</dbReference>
<evidence type="ECO:0000256" key="6">
    <source>
        <dbReference type="SAM" id="MobiDB-lite"/>
    </source>
</evidence>
<dbReference type="InterPro" id="IPR001024">
    <property type="entry name" value="PLAT/LH2_dom"/>
</dbReference>
<dbReference type="SMART" id="SM00209">
    <property type="entry name" value="TSP1"/>
    <property type="match status" value="8"/>
</dbReference>
<evidence type="ECO:0000259" key="7">
    <source>
        <dbReference type="PROSITE" id="PS50095"/>
    </source>
</evidence>
<dbReference type="InterPro" id="IPR032270">
    <property type="entry name" value="AMPK_C"/>
</dbReference>
<dbReference type="FunFam" id="2.20.100.10:FF:000007">
    <property type="entry name" value="Thrombospondin 1"/>
    <property type="match status" value="4"/>
</dbReference>
<evidence type="ECO:0000256" key="4">
    <source>
        <dbReference type="ARBA" id="ARBA00023157"/>
    </source>
</evidence>
<dbReference type="AlphaFoldDB" id="A0A1I8IMS5"/>
<evidence type="ECO:0000256" key="5">
    <source>
        <dbReference type="PROSITE-ProRule" id="PRU00152"/>
    </source>
</evidence>
<accession>A0A1I8IMS5</accession>
<dbReference type="PROSITE" id="PS50095">
    <property type="entry name" value="PLAT"/>
    <property type="match status" value="1"/>
</dbReference>
<keyword evidence="2" id="KW-0547">Nucleotide-binding</keyword>
<dbReference type="FunFam" id="2.20.100.10:FF:000001">
    <property type="entry name" value="semaphorin-5A isoform X1"/>
    <property type="match status" value="1"/>
</dbReference>
<name>A0A1I8IMS5_9PLAT</name>
<dbReference type="Gene3D" id="2.20.100.10">
    <property type="entry name" value="Thrombospondin type-1 (TSP1) repeat"/>
    <property type="match status" value="8"/>
</dbReference>
<evidence type="ECO:0000256" key="1">
    <source>
        <dbReference type="ARBA" id="ARBA00022737"/>
    </source>
</evidence>
<dbReference type="Pfam" id="PF16579">
    <property type="entry name" value="AdenylateSensor"/>
    <property type="match status" value="1"/>
</dbReference>
<keyword evidence="4" id="KW-1015">Disulfide bond</keyword>
<dbReference type="InterPro" id="IPR000884">
    <property type="entry name" value="TSP1_rpt"/>
</dbReference>
<proteinExistence type="predicted"/>
<dbReference type="FunFam" id="2.20.100.10:FF:000002">
    <property type="entry name" value="Unc-5 netrin receptor C"/>
    <property type="match status" value="2"/>
</dbReference>
<dbReference type="GO" id="GO:0005524">
    <property type="term" value="F:ATP binding"/>
    <property type="evidence" value="ECO:0007669"/>
    <property type="project" value="UniProtKB-KW"/>
</dbReference>
<protein>
    <submittedName>
        <fullName evidence="9">PLAT domain-containing protein</fullName>
    </submittedName>
</protein>
<dbReference type="Gene3D" id="2.60.60.20">
    <property type="entry name" value="PLAT/LH2 domain"/>
    <property type="match status" value="1"/>
</dbReference>
<organism evidence="8 9">
    <name type="scientific">Macrostomum lignano</name>
    <dbReference type="NCBI Taxonomy" id="282301"/>
    <lineage>
        <taxon>Eukaryota</taxon>
        <taxon>Metazoa</taxon>
        <taxon>Spiralia</taxon>
        <taxon>Lophotrochozoa</taxon>
        <taxon>Platyhelminthes</taxon>
        <taxon>Rhabditophora</taxon>
        <taxon>Macrostomorpha</taxon>
        <taxon>Macrostomida</taxon>
        <taxon>Macrostomidae</taxon>
        <taxon>Macrostomum</taxon>
    </lineage>
</organism>
<sequence length="1077" mass="116386">MKEGVAFTRNLEVSTSGKSARAKWHLGLRSQSSPHDIMFEVFKSLAKNNFEWKVVNDFHLRVRRLNPVTKETCRMTLQLFLIDRDRSFLLDFRLVAPELTSNRGCSNSSFETDTSGEANWLANPELLHDPVLRDGSRSDHVPDPLSRQRRLCAHMGWRALAGSADENPLSGAVFAVAGQKSRPFVEPPQPPSNSLVADIPASACLQLICEHLEVQMQSCHSPTDVPGVTAQIFRLLGPAEKVAKRWELVLVVEHLAEHAGPSTAALWVAFVGPPAPPGLPIEPAQQVEVEAPGHRRPIRCATADDNRHVPLQELRPEPGWADGLGACLQLWQAGEGALYGSLPGFARLAQAAMAESKSSAAHPGDSGSGGQAWRPNNSSSSRASRPRLPFWQYLASHELARLLAVFRTEYYLYLEFRSTRLHHATGQFPGAGQSSAGRVNQVYQKSANFRQSYTLVIKTGKTGTTNKVFFSLKGQMGDSPQQSINFDGSDKPITSMFTPGKVDVIEGKFRGALGYISTVKVSQDSYNGWEIESIVVFSDTTRVSNNETYIVRQPQDISFNVNCGWSAWSSWMTCQGTCATGGVQMRIRNPNSPPRINSGKACEGSEFEQQPCKLAMDLNGNWSDWSPWSACSVSCAQGSRSRSRTCTNPAPANGGLDCVGAASDTGVCTESPCPIDGQWGSWSPFSACNASCGPGVQTRARLCNSPEPKFNGRNCQGDGIELKTCELTPCPTPSVPQPAESVAHSKCWGGRCVQQPESGRGFSAAVSSATCRQELSEIQETKCHLDTRLLFAIIDGGWSSWGEFSSCSSSCGDGIEIRNRPCTNPPPQFGGRPCPGSANDSRSCNLRPCPIDGQWSEWSTFSGCSRSCGSGKQWRGRQCASPVPQFGGLDCPGGANETRECNTNPCPVDGGWSAWSAFADCSVTCGNGSHSRQRSCSSPEPQFGGLNCSGEAVEFGNCNPRPCPIDGAWTSWSDYSACSLTCGRGRQWSQRSCSAPEPQFGGKNCPGNSTRDRACLVTECPVDGLWGSWGAWESCSVTCGSGTAWRRRHCDSPEPQFGGSRCSGAGNESTPCHPEDC</sequence>
<dbReference type="InterPro" id="IPR028375">
    <property type="entry name" value="KA1/Ssp2_C"/>
</dbReference>
<dbReference type="InterPro" id="IPR036383">
    <property type="entry name" value="TSP1_rpt_sf"/>
</dbReference>
<dbReference type="InterPro" id="IPR036392">
    <property type="entry name" value="PLAT/LH2_dom_sf"/>
</dbReference>
<dbReference type="WBParaSite" id="maker-uti_cns_0014077-snap-gene-0.2-mRNA-1">
    <property type="protein sequence ID" value="maker-uti_cns_0014077-snap-gene-0.2-mRNA-1"/>
    <property type="gene ID" value="maker-uti_cns_0014077-snap-gene-0.2"/>
</dbReference>
<feature type="compositionally biased region" description="Low complexity" evidence="6">
    <location>
        <begin position="374"/>
        <end position="384"/>
    </location>
</feature>
<evidence type="ECO:0000256" key="3">
    <source>
        <dbReference type="ARBA" id="ARBA00022840"/>
    </source>
</evidence>
<keyword evidence="1" id="KW-0677">Repeat</keyword>
<dbReference type="SUPFAM" id="SSF103243">
    <property type="entry name" value="KA1-like"/>
    <property type="match status" value="1"/>
</dbReference>
<dbReference type="PROSITE" id="PS50092">
    <property type="entry name" value="TSP1"/>
    <property type="match status" value="8"/>
</dbReference>
<dbReference type="Proteomes" id="UP000095280">
    <property type="component" value="Unplaced"/>
</dbReference>